<gene>
    <name evidence="2" type="ORF">A3D56_01390</name>
</gene>
<keyword evidence="1" id="KW-0472">Membrane</keyword>
<dbReference type="PANTHER" id="PTHR37304">
    <property type="entry name" value="MEMBRANE PROTEIN-RELATED"/>
    <property type="match status" value="1"/>
</dbReference>
<keyword evidence="1" id="KW-0812">Transmembrane</keyword>
<keyword evidence="1" id="KW-1133">Transmembrane helix</keyword>
<dbReference type="Proteomes" id="UP000177943">
    <property type="component" value="Unassembled WGS sequence"/>
</dbReference>
<evidence type="ECO:0000256" key="1">
    <source>
        <dbReference type="SAM" id="Phobius"/>
    </source>
</evidence>
<accession>A0A1G2MVH4</accession>
<dbReference type="Pfam" id="PF04070">
    <property type="entry name" value="DUF378"/>
    <property type="match status" value="1"/>
</dbReference>
<dbReference type="InterPro" id="IPR007211">
    <property type="entry name" value="DUF378"/>
</dbReference>
<dbReference type="EMBL" id="MHRP01000004">
    <property type="protein sequence ID" value="OHA27853.1"/>
    <property type="molecule type" value="Genomic_DNA"/>
</dbReference>
<feature type="transmembrane region" description="Helical" evidence="1">
    <location>
        <begin position="6"/>
        <end position="26"/>
    </location>
</feature>
<proteinExistence type="predicted"/>
<evidence type="ECO:0000313" key="2">
    <source>
        <dbReference type="EMBL" id="OHA27853.1"/>
    </source>
</evidence>
<sequence length="77" mass="8269">MNLHKISFVLLIIGGLNWLLEGLFVWGIGDILGGPSSWLSRIVYILVGAAAVYELVNHKNICKNCDKGMAAPAGGMQ</sequence>
<comment type="caution">
    <text evidence="2">The sequence shown here is derived from an EMBL/GenBank/DDBJ whole genome shotgun (WGS) entry which is preliminary data.</text>
</comment>
<name>A0A1G2MVH4_9BACT</name>
<dbReference type="AlphaFoldDB" id="A0A1G2MVH4"/>
<organism evidence="2 3">
    <name type="scientific">Candidatus Taylorbacteria bacterium RIFCSPHIGHO2_02_FULL_45_35</name>
    <dbReference type="NCBI Taxonomy" id="1802311"/>
    <lineage>
        <taxon>Bacteria</taxon>
        <taxon>Candidatus Tayloriibacteriota</taxon>
    </lineage>
</organism>
<dbReference type="PANTHER" id="PTHR37304:SF1">
    <property type="entry name" value="MEMBRANE PROTEIN"/>
    <property type="match status" value="1"/>
</dbReference>
<protein>
    <recommendedName>
        <fullName evidence="4">DUF378 domain-containing protein</fullName>
    </recommendedName>
</protein>
<evidence type="ECO:0008006" key="4">
    <source>
        <dbReference type="Google" id="ProtNLM"/>
    </source>
</evidence>
<evidence type="ECO:0000313" key="3">
    <source>
        <dbReference type="Proteomes" id="UP000177943"/>
    </source>
</evidence>
<reference evidence="2 3" key="1">
    <citation type="journal article" date="2016" name="Nat. Commun.">
        <title>Thousands of microbial genomes shed light on interconnected biogeochemical processes in an aquifer system.</title>
        <authorList>
            <person name="Anantharaman K."/>
            <person name="Brown C.T."/>
            <person name="Hug L.A."/>
            <person name="Sharon I."/>
            <person name="Castelle C.J."/>
            <person name="Probst A.J."/>
            <person name="Thomas B.C."/>
            <person name="Singh A."/>
            <person name="Wilkins M.J."/>
            <person name="Karaoz U."/>
            <person name="Brodie E.L."/>
            <person name="Williams K.H."/>
            <person name="Hubbard S.S."/>
            <person name="Banfield J.F."/>
        </authorList>
    </citation>
    <scope>NUCLEOTIDE SEQUENCE [LARGE SCALE GENOMIC DNA]</scope>
</reference>
<feature type="transmembrane region" description="Helical" evidence="1">
    <location>
        <begin position="38"/>
        <end position="56"/>
    </location>
</feature>